<dbReference type="Gene3D" id="3.40.30.10">
    <property type="entry name" value="Glutaredoxin"/>
    <property type="match status" value="1"/>
</dbReference>
<comment type="caution">
    <text evidence="2">The sequence shown here is derived from an EMBL/GenBank/DDBJ whole genome shotgun (WGS) entry which is preliminary data.</text>
</comment>
<evidence type="ECO:0000313" key="2">
    <source>
        <dbReference type="EMBL" id="KAF5180940.1"/>
    </source>
</evidence>
<protein>
    <submittedName>
        <fullName evidence="2">Diacylglycerol O-acyltransferase 3, cytosolic</fullName>
    </submittedName>
</protein>
<dbReference type="AlphaFoldDB" id="A0A7J6V9P3"/>
<feature type="region of interest" description="Disordered" evidence="1">
    <location>
        <begin position="95"/>
        <end position="119"/>
    </location>
</feature>
<keyword evidence="2" id="KW-0808">Transferase</keyword>
<keyword evidence="2" id="KW-0012">Acyltransferase</keyword>
<feature type="region of interest" description="Disordered" evidence="1">
    <location>
        <begin position="53"/>
        <end position="76"/>
    </location>
</feature>
<dbReference type="Proteomes" id="UP000554482">
    <property type="component" value="Unassembled WGS sequence"/>
</dbReference>
<feature type="compositionally biased region" description="Basic and acidic residues" evidence="1">
    <location>
        <begin position="101"/>
        <end position="117"/>
    </location>
</feature>
<feature type="region of interest" description="Disordered" evidence="1">
    <location>
        <begin position="1"/>
        <end position="24"/>
    </location>
</feature>
<evidence type="ECO:0000313" key="3">
    <source>
        <dbReference type="Proteomes" id="UP000554482"/>
    </source>
</evidence>
<name>A0A7J6V9P3_THATH</name>
<sequence length="252" mass="27114">MKSNKSDSDSSSSSSESSDDECEKVVNMKHLRSSALAQLTNVNVVKETTLSVSSYHPTASKCEETDKVSRQRSSTATEASVDELQQFQADTSISSSSLLSVREHEKVEERDEDRHSPMCDTQECCTSKKSRAQSSACENNGSLIETFGERIDVCMGGKCKKFGAAELLEELQKKIGMEGVVVGCKCMGKCKNAPNVRVLNKRSMNSAEGMGTSISAPSNPLYLGVGLDDIDIIVSNFLGEGRTKNIGSMAAA</sequence>
<gene>
    <name evidence="2" type="ORF">FRX31_029474</name>
</gene>
<accession>A0A7J6V9P3</accession>
<dbReference type="CDD" id="cd02980">
    <property type="entry name" value="TRX_Fd_family"/>
    <property type="match status" value="1"/>
</dbReference>
<proteinExistence type="predicted"/>
<dbReference type="SUPFAM" id="SSF52833">
    <property type="entry name" value="Thioredoxin-like"/>
    <property type="match status" value="1"/>
</dbReference>
<reference evidence="2 3" key="1">
    <citation type="submission" date="2020-06" db="EMBL/GenBank/DDBJ databases">
        <title>Transcriptomic and genomic resources for Thalictrum thalictroides and T. hernandezii: Facilitating candidate gene discovery in an emerging model plant lineage.</title>
        <authorList>
            <person name="Arias T."/>
            <person name="Riano-Pachon D.M."/>
            <person name="Di Stilio V.S."/>
        </authorList>
    </citation>
    <scope>NUCLEOTIDE SEQUENCE [LARGE SCALE GENOMIC DNA]</scope>
    <source>
        <strain evidence="3">cv. WT478/WT964</strain>
        <tissue evidence="2">Leaves</tissue>
    </source>
</reference>
<dbReference type="InterPro" id="IPR036249">
    <property type="entry name" value="Thioredoxin-like_sf"/>
</dbReference>
<evidence type="ECO:0000256" key="1">
    <source>
        <dbReference type="SAM" id="MobiDB-lite"/>
    </source>
</evidence>
<organism evidence="2 3">
    <name type="scientific">Thalictrum thalictroides</name>
    <name type="common">Rue-anemone</name>
    <name type="synonym">Anemone thalictroides</name>
    <dbReference type="NCBI Taxonomy" id="46969"/>
    <lineage>
        <taxon>Eukaryota</taxon>
        <taxon>Viridiplantae</taxon>
        <taxon>Streptophyta</taxon>
        <taxon>Embryophyta</taxon>
        <taxon>Tracheophyta</taxon>
        <taxon>Spermatophyta</taxon>
        <taxon>Magnoliopsida</taxon>
        <taxon>Ranunculales</taxon>
        <taxon>Ranunculaceae</taxon>
        <taxon>Thalictroideae</taxon>
        <taxon>Thalictrum</taxon>
    </lineage>
</organism>
<dbReference type="GO" id="GO:0016746">
    <property type="term" value="F:acyltransferase activity"/>
    <property type="evidence" value="ECO:0007669"/>
    <property type="project" value="UniProtKB-KW"/>
</dbReference>
<dbReference type="OrthoDB" id="913780at2759"/>
<dbReference type="EMBL" id="JABWDY010036778">
    <property type="protein sequence ID" value="KAF5180940.1"/>
    <property type="molecule type" value="Genomic_DNA"/>
</dbReference>
<keyword evidence="3" id="KW-1185">Reference proteome</keyword>